<comment type="subcellular location">
    <subcellularLocation>
        <location evidence="5">Cytoplasm</location>
    </subcellularLocation>
</comment>
<keyword evidence="12" id="KW-1185">Reference proteome</keyword>
<dbReference type="STRING" id="1423781.FD06_GL001162"/>
<feature type="compositionally biased region" description="Basic residues" evidence="7">
    <location>
        <begin position="439"/>
        <end position="452"/>
    </location>
</feature>
<dbReference type="GO" id="GO:0016887">
    <property type="term" value="F:ATP hydrolysis activity"/>
    <property type="evidence" value="ECO:0007669"/>
    <property type="project" value="RHEA"/>
</dbReference>
<feature type="region of interest" description="Disordered" evidence="7">
    <location>
        <begin position="423"/>
        <end position="452"/>
    </location>
</feature>
<dbReference type="HAMAP" id="MF_01494">
    <property type="entry name" value="DEAD_helicase_CshB"/>
    <property type="match status" value="1"/>
</dbReference>
<dbReference type="InterPro" id="IPR001650">
    <property type="entry name" value="Helicase_C-like"/>
</dbReference>
<dbReference type="Gene3D" id="3.40.50.300">
    <property type="entry name" value="P-loop containing nucleotide triphosphate hydrolases"/>
    <property type="match status" value="2"/>
</dbReference>
<dbReference type="Pfam" id="PF00270">
    <property type="entry name" value="DEAD"/>
    <property type="match status" value="1"/>
</dbReference>
<evidence type="ECO:0000256" key="1">
    <source>
        <dbReference type="ARBA" id="ARBA00022741"/>
    </source>
</evidence>
<dbReference type="PANTHER" id="PTHR47963">
    <property type="entry name" value="DEAD-BOX ATP-DEPENDENT RNA HELICASE 47, MITOCHONDRIAL"/>
    <property type="match status" value="1"/>
</dbReference>
<proteinExistence type="inferred from homology"/>
<evidence type="ECO:0000256" key="5">
    <source>
        <dbReference type="HAMAP-Rule" id="MF_01494"/>
    </source>
</evidence>
<sequence length="452" mass="51978">MANFKDFKLKPFVMNALEELKFQEPTKIQEKLIPEILNKRNVVGQSATGSGKTHAFLLPIFNSINPDVDSVQAVITTPSRELAYQIYDNAKQLSKHCDKTIHLANYVGGTDKKRQLDKLTREQPQIIIGTPGRIWDLINSQALDIHTANQLVIDEADMTLDLGFLEIIDKIAASFGKDLQMMVFSATIPQKLRPFLKKYMENPFVENIPNKAIISPTVDNYLISTKSKDKNELIYKIITLGEPYLVLIFANTRTRVEEIYNFLRTQGLKVGMIQGGMHPRERKRMMKQIQNLDFQYVVATDLAARGIDIDGVSNVINDDIPEDLEYFIHRVGRTGRKGLPGTAITLYEPGEEDSIDALEKMGIKFQPKDLRNGELVDTYDRNRRKNHRKGHDKLDPGMIGMIKKKKRHVKPGYKNKIKRAIKENDEMKRRIQLRADKKQQRKMKKKSSQRYR</sequence>
<evidence type="ECO:0000259" key="10">
    <source>
        <dbReference type="PROSITE" id="PS51195"/>
    </source>
</evidence>
<evidence type="ECO:0000256" key="6">
    <source>
        <dbReference type="PROSITE-ProRule" id="PRU00552"/>
    </source>
</evidence>
<dbReference type="InterPro" id="IPR014014">
    <property type="entry name" value="RNA_helicase_DEAD_Q_motif"/>
</dbReference>
<dbReference type="PANTHER" id="PTHR47963:SF1">
    <property type="entry name" value="DEAD-BOX ATP-DEPENDENT RNA HELICASE CSHB"/>
    <property type="match status" value="1"/>
</dbReference>
<evidence type="ECO:0000259" key="9">
    <source>
        <dbReference type="PROSITE" id="PS51194"/>
    </source>
</evidence>
<evidence type="ECO:0000256" key="2">
    <source>
        <dbReference type="ARBA" id="ARBA00022801"/>
    </source>
</evidence>
<evidence type="ECO:0000256" key="4">
    <source>
        <dbReference type="ARBA" id="ARBA00022840"/>
    </source>
</evidence>
<dbReference type="InterPro" id="IPR030881">
    <property type="entry name" value="CshB"/>
</dbReference>
<dbReference type="RefSeq" id="WP_054658326.1">
    <property type="nucleotide sequence ID" value="NZ_AYYQ01000027.1"/>
</dbReference>
<dbReference type="CDD" id="cd18787">
    <property type="entry name" value="SF2_C_DEAD"/>
    <property type="match status" value="1"/>
</dbReference>
<dbReference type="PROSITE" id="PS51192">
    <property type="entry name" value="HELICASE_ATP_BIND_1"/>
    <property type="match status" value="1"/>
</dbReference>
<dbReference type="PROSITE" id="PS51194">
    <property type="entry name" value="HELICASE_CTER"/>
    <property type="match status" value="1"/>
</dbReference>
<dbReference type="GO" id="GO:0009409">
    <property type="term" value="P:response to cold"/>
    <property type="evidence" value="ECO:0007669"/>
    <property type="project" value="InterPro"/>
</dbReference>
<keyword evidence="4 5" id="KW-0067">ATP-binding</keyword>
<dbReference type="Proteomes" id="UP000052012">
    <property type="component" value="Unassembled WGS sequence"/>
</dbReference>
<dbReference type="GO" id="GO:0005829">
    <property type="term" value="C:cytosol"/>
    <property type="evidence" value="ECO:0007669"/>
    <property type="project" value="TreeGrafter"/>
</dbReference>
<feature type="domain" description="Helicase ATP-binding" evidence="8">
    <location>
        <begin position="33"/>
        <end position="206"/>
    </location>
</feature>
<dbReference type="PROSITE" id="PS51195">
    <property type="entry name" value="Q_MOTIF"/>
    <property type="match status" value="1"/>
</dbReference>
<dbReference type="AlphaFoldDB" id="A0A0R2AP00"/>
<evidence type="ECO:0000313" key="11">
    <source>
        <dbReference type="EMBL" id="KRM68383.1"/>
    </source>
</evidence>
<dbReference type="InterPro" id="IPR014001">
    <property type="entry name" value="Helicase_ATP-bd"/>
</dbReference>
<dbReference type="InterPro" id="IPR050547">
    <property type="entry name" value="DEAD_box_RNA_helicases"/>
</dbReference>
<organism evidence="11 12">
    <name type="scientific">Apilactobacillus ozensis DSM 23829 = JCM 17196</name>
    <dbReference type="NCBI Taxonomy" id="1423781"/>
    <lineage>
        <taxon>Bacteria</taxon>
        <taxon>Bacillati</taxon>
        <taxon>Bacillota</taxon>
        <taxon>Bacilli</taxon>
        <taxon>Lactobacillales</taxon>
        <taxon>Lactobacillaceae</taxon>
        <taxon>Apilactobacillus</taxon>
    </lineage>
</organism>
<dbReference type="EMBL" id="AYYQ01000027">
    <property type="protein sequence ID" value="KRM68383.1"/>
    <property type="molecule type" value="Genomic_DNA"/>
</dbReference>
<dbReference type="Pfam" id="PF00271">
    <property type="entry name" value="Helicase_C"/>
    <property type="match status" value="1"/>
</dbReference>
<dbReference type="GO" id="GO:0033592">
    <property type="term" value="F:RNA strand annealing activity"/>
    <property type="evidence" value="ECO:0007669"/>
    <property type="project" value="TreeGrafter"/>
</dbReference>
<feature type="short sequence motif" description="Q motif" evidence="6">
    <location>
        <begin position="2"/>
        <end position="30"/>
    </location>
</feature>
<dbReference type="GO" id="GO:0003724">
    <property type="term" value="F:RNA helicase activity"/>
    <property type="evidence" value="ECO:0007669"/>
    <property type="project" value="UniProtKB-UniRule"/>
</dbReference>
<evidence type="ECO:0000256" key="7">
    <source>
        <dbReference type="SAM" id="MobiDB-lite"/>
    </source>
</evidence>
<comment type="similarity">
    <text evidence="5">Belongs to the DEAD box helicase family. CshB subfamily.</text>
</comment>
<dbReference type="EC" id="3.6.4.13" evidence="5"/>
<evidence type="ECO:0000259" key="8">
    <source>
        <dbReference type="PROSITE" id="PS51192"/>
    </source>
</evidence>
<keyword evidence="5" id="KW-0346">Stress response</keyword>
<feature type="compositionally biased region" description="Basic and acidic residues" evidence="7">
    <location>
        <begin position="423"/>
        <end position="438"/>
    </location>
</feature>
<comment type="function">
    <text evidence="5">Probable DEAD-box RNA helicase. May work in conjunction with the cold shock proteins to ensure proper initiation of transcription at low and optimal temperatures.</text>
</comment>
<keyword evidence="3 5" id="KW-0347">Helicase</keyword>
<comment type="catalytic activity">
    <reaction evidence="5">
        <text>ATP + H2O = ADP + phosphate + H(+)</text>
        <dbReference type="Rhea" id="RHEA:13065"/>
        <dbReference type="ChEBI" id="CHEBI:15377"/>
        <dbReference type="ChEBI" id="CHEBI:15378"/>
        <dbReference type="ChEBI" id="CHEBI:30616"/>
        <dbReference type="ChEBI" id="CHEBI:43474"/>
        <dbReference type="ChEBI" id="CHEBI:456216"/>
        <dbReference type="EC" id="3.6.4.13"/>
    </reaction>
</comment>
<keyword evidence="2 5" id="KW-0378">Hydrolase</keyword>
<gene>
    <name evidence="5" type="primary">cshB</name>
    <name evidence="11" type="ORF">FD06_GL001162</name>
</gene>
<feature type="domain" description="Helicase C-terminal" evidence="9">
    <location>
        <begin position="217"/>
        <end position="384"/>
    </location>
</feature>
<dbReference type="InterPro" id="IPR011545">
    <property type="entry name" value="DEAD/DEAH_box_helicase_dom"/>
</dbReference>
<keyword evidence="5" id="KW-0963">Cytoplasm</keyword>
<dbReference type="PATRIC" id="fig|1423781.4.peg.1204"/>
<dbReference type="GO" id="GO:0005840">
    <property type="term" value="C:ribosome"/>
    <property type="evidence" value="ECO:0007669"/>
    <property type="project" value="TreeGrafter"/>
</dbReference>
<evidence type="ECO:0000313" key="12">
    <source>
        <dbReference type="Proteomes" id="UP000052012"/>
    </source>
</evidence>
<dbReference type="GO" id="GO:0005524">
    <property type="term" value="F:ATP binding"/>
    <property type="evidence" value="ECO:0007669"/>
    <property type="project" value="UniProtKB-UniRule"/>
</dbReference>
<dbReference type="InterPro" id="IPR027417">
    <property type="entry name" value="P-loop_NTPase"/>
</dbReference>
<dbReference type="InterPro" id="IPR044742">
    <property type="entry name" value="DEAD/DEAH_RhlB"/>
</dbReference>
<reference evidence="11 12" key="1">
    <citation type="journal article" date="2015" name="Genome Announc.">
        <title>Expanding the biotechnology potential of lactobacilli through comparative genomics of 213 strains and associated genera.</title>
        <authorList>
            <person name="Sun Z."/>
            <person name="Harris H.M."/>
            <person name="McCann A."/>
            <person name="Guo C."/>
            <person name="Argimon S."/>
            <person name="Zhang W."/>
            <person name="Yang X."/>
            <person name="Jeffery I.B."/>
            <person name="Cooney J.C."/>
            <person name="Kagawa T.F."/>
            <person name="Liu W."/>
            <person name="Song Y."/>
            <person name="Salvetti E."/>
            <person name="Wrobel A."/>
            <person name="Rasinkangas P."/>
            <person name="Parkhill J."/>
            <person name="Rea M.C."/>
            <person name="O'Sullivan O."/>
            <person name="Ritari J."/>
            <person name="Douillard F.P."/>
            <person name="Paul Ross R."/>
            <person name="Yang R."/>
            <person name="Briner A.E."/>
            <person name="Felis G.E."/>
            <person name="de Vos W.M."/>
            <person name="Barrangou R."/>
            <person name="Klaenhammer T.R."/>
            <person name="Caufield P.W."/>
            <person name="Cui Y."/>
            <person name="Zhang H."/>
            <person name="O'Toole P.W."/>
        </authorList>
    </citation>
    <scope>NUCLEOTIDE SEQUENCE [LARGE SCALE GENOMIC DNA]</scope>
    <source>
        <strain evidence="11 12">DSM 23829</strain>
    </source>
</reference>
<dbReference type="GO" id="GO:0006401">
    <property type="term" value="P:RNA catabolic process"/>
    <property type="evidence" value="ECO:0007669"/>
    <property type="project" value="UniProtKB-UniRule"/>
</dbReference>
<keyword evidence="1 5" id="KW-0547">Nucleotide-binding</keyword>
<protein>
    <recommendedName>
        <fullName evidence="5">DEAD-box ATP-dependent RNA helicase CshB</fullName>
        <ecNumber evidence="5">3.6.4.13</ecNumber>
    </recommendedName>
</protein>
<name>A0A0R2AP00_9LACO</name>
<accession>A0A0R2AP00</accession>
<feature type="domain" description="DEAD-box RNA helicase Q" evidence="10">
    <location>
        <begin position="2"/>
        <end position="30"/>
    </location>
</feature>
<keyword evidence="5" id="KW-0694">RNA-binding</keyword>
<comment type="caution">
    <text evidence="11">The sequence shown here is derived from an EMBL/GenBank/DDBJ whole genome shotgun (WGS) entry which is preliminary data.</text>
</comment>
<dbReference type="OrthoDB" id="9805696at2"/>
<dbReference type="CDD" id="cd00268">
    <property type="entry name" value="DEADc"/>
    <property type="match status" value="1"/>
</dbReference>
<dbReference type="SUPFAM" id="SSF52540">
    <property type="entry name" value="P-loop containing nucleoside triphosphate hydrolases"/>
    <property type="match status" value="1"/>
</dbReference>
<dbReference type="SMART" id="SM00487">
    <property type="entry name" value="DEXDc"/>
    <property type="match status" value="1"/>
</dbReference>
<dbReference type="SMART" id="SM00490">
    <property type="entry name" value="HELICc"/>
    <property type="match status" value="1"/>
</dbReference>
<evidence type="ECO:0000256" key="3">
    <source>
        <dbReference type="ARBA" id="ARBA00022806"/>
    </source>
</evidence>